<evidence type="ECO:0000259" key="4">
    <source>
        <dbReference type="Pfam" id="PF17853"/>
    </source>
</evidence>
<dbReference type="RefSeq" id="WP_425307274.1">
    <property type="nucleotide sequence ID" value="NZ_CP154795.1"/>
</dbReference>
<sequence length="397" mass="43653">MPVSMQRQPRVDELVARVQAGLPDLLERLMDRIEAEIPFYAAGGAGPRDDVKRQVRSNVEFVLAGLVGRDTDARGATDTGRLRARQRVPLPDLLSAYRLLFSEVWAAFLAEAGRSGTESEVLVEIATTIFELQNAHNARVIIAFRDESDHLARTEERERTVLIDALLGDTLPRGRLVEIARTLGLSLTGKFLVIVTPAEIGKDPMPGIRAYLSAADVVSVWSLRSEHLVGVLELPERGDPRAALRALDDRATGPIGASPVFCDLGRAPWALGLARFAVDSHAGGCRVEQFRDSPLNLLVAAAPEAARDSARSVLGDLLDQPPERRTSILETFDAWVEAGGSTQEAATMLHCHRNTIRYRLDRLEELTGRSLTDPRDVAELVAAARVWIQMLRREIDE</sequence>
<dbReference type="PANTHER" id="PTHR33744">
    <property type="entry name" value="CARBOHYDRATE DIACID REGULATOR"/>
    <property type="match status" value="1"/>
</dbReference>
<evidence type="ECO:0000256" key="1">
    <source>
        <dbReference type="ARBA" id="ARBA00006754"/>
    </source>
</evidence>
<dbReference type="InterPro" id="IPR041522">
    <property type="entry name" value="CdaR_GGDEF"/>
</dbReference>
<evidence type="ECO:0000313" key="6">
    <source>
        <dbReference type="Proteomes" id="UP001442841"/>
    </source>
</evidence>
<feature type="domain" description="PucR C-terminal helix-turn-helix" evidence="2">
    <location>
        <begin position="329"/>
        <end position="385"/>
    </location>
</feature>
<name>A0ABZ3FMD4_9ACTN</name>
<proteinExistence type="inferred from homology"/>
<accession>A0ABZ3FMD4</accession>
<dbReference type="InterPro" id="IPR025736">
    <property type="entry name" value="PucR_C-HTH_dom"/>
</dbReference>
<evidence type="ECO:0000259" key="3">
    <source>
        <dbReference type="Pfam" id="PF14361"/>
    </source>
</evidence>
<gene>
    <name evidence="5" type="ORF">AADG42_00480</name>
</gene>
<dbReference type="Gene3D" id="1.10.10.2840">
    <property type="entry name" value="PucR C-terminal helix-turn-helix domain"/>
    <property type="match status" value="1"/>
</dbReference>
<organism evidence="5 6">
    <name type="scientific">Ammonicoccus fulvus</name>
    <dbReference type="NCBI Taxonomy" id="3138240"/>
    <lineage>
        <taxon>Bacteria</taxon>
        <taxon>Bacillati</taxon>
        <taxon>Actinomycetota</taxon>
        <taxon>Actinomycetes</taxon>
        <taxon>Propionibacteriales</taxon>
        <taxon>Propionibacteriaceae</taxon>
        <taxon>Ammonicoccus</taxon>
    </lineage>
</organism>
<protein>
    <submittedName>
        <fullName evidence="5">Helix-turn-helix domain-containing protein</fullName>
    </submittedName>
</protein>
<dbReference type="InterPro" id="IPR025751">
    <property type="entry name" value="RsbRD_N_dom"/>
</dbReference>
<comment type="similarity">
    <text evidence="1">Belongs to the CdaR family.</text>
</comment>
<dbReference type="Pfam" id="PF13556">
    <property type="entry name" value="HTH_30"/>
    <property type="match status" value="1"/>
</dbReference>
<dbReference type="Proteomes" id="UP001442841">
    <property type="component" value="Chromosome"/>
</dbReference>
<evidence type="ECO:0000259" key="2">
    <source>
        <dbReference type="Pfam" id="PF13556"/>
    </source>
</evidence>
<dbReference type="PANTHER" id="PTHR33744:SF7">
    <property type="entry name" value="PUCR FAMILY TRANSCRIPTIONAL REGULATOR"/>
    <property type="match status" value="1"/>
</dbReference>
<dbReference type="InterPro" id="IPR042070">
    <property type="entry name" value="PucR_C-HTH_sf"/>
</dbReference>
<dbReference type="EMBL" id="CP154795">
    <property type="protein sequence ID" value="XAN05841.1"/>
    <property type="molecule type" value="Genomic_DNA"/>
</dbReference>
<dbReference type="Pfam" id="PF17853">
    <property type="entry name" value="GGDEF_2"/>
    <property type="match status" value="1"/>
</dbReference>
<evidence type="ECO:0000313" key="5">
    <source>
        <dbReference type="EMBL" id="XAN05841.1"/>
    </source>
</evidence>
<reference evidence="5 6" key="1">
    <citation type="submission" date="2024-04" db="EMBL/GenBank/DDBJ databases">
        <title>Isolation of an actinomycete strain from pig manure.</title>
        <authorList>
            <person name="Gong T."/>
            <person name="Yu Z."/>
            <person name="An M."/>
            <person name="Wei C."/>
            <person name="Yang W."/>
            <person name="Liu L."/>
        </authorList>
    </citation>
    <scope>NUCLEOTIDE SEQUENCE [LARGE SCALE GENOMIC DNA]</scope>
    <source>
        <strain evidence="5 6">ZF39</strain>
    </source>
</reference>
<dbReference type="InterPro" id="IPR051448">
    <property type="entry name" value="CdaR-like_regulators"/>
</dbReference>
<feature type="domain" description="RsbT co-antagonist protein RsbRD N-terminal" evidence="3">
    <location>
        <begin position="23"/>
        <end position="159"/>
    </location>
</feature>
<keyword evidence="6" id="KW-1185">Reference proteome</keyword>
<dbReference type="Pfam" id="PF14361">
    <property type="entry name" value="RsbRD_N"/>
    <property type="match status" value="1"/>
</dbReference>
<feature type="domain" description="CdaR GGDEF-like" evidence="4">
    <location>
        <begin position="175"/>
        <end position="278"/>
    </location>
</feature>